<gene>
    <name evidence="1" type="ORF">HID58_055411</name>
</gene>
<sequence>MSFNDFFWLLSPPTLREDVFSGFFYSPLLQMSRGYEDQHSLMRRSSSVPGAWAGFLLQNNSNGI</sequence>
<dbReference type="Proteomes" id="UP000824890">
    <property type="component" value="Unassembled WGS sequence"/>
</dbReference>
<protein>
    <submittedName>
        <fullName evidence="1">Uncharacterized protein</fullName>
    </submittedName>
</protein>
<accession>A0ABQ8AK75</accession>
<dbReference type="EMBL" id="JAGKQM010000013">
    <property type="protein sequence ID" value="KAH0892982.1"/>
    <property type="molecule type" value="Genomic_DNA"/>
</dbReference>
<keyword evidence="2" id="KW-1185">Reference proteome</keyword>
<name>A0ABQ8AK75_BRANA</name>
<proteinExistence type="predicted"/>
<evidence type="ECO:0000313" key="2">
    <source>
        <dbReference type="Proteomes" id="UP000824890"/>
    </source>
</evidence>
<comment type="caution">
    <text evidence="1">The sequence shown here is derived from an EMBL/GenBank/DDBJ whole genome shotgun (WGS) entry which is preliminary data.</text>
</comment>
<reference evidence="1 2" key="1">
    <citation type="submission" date="2021-05" db="EMBL/GenBank/DDBJ databases">
        <title>Genome Assembly of Synthetic Allotetraploid Brassica napus Reveals Homoeologous Exchanges between Subgenomes.</title>
        <authorList>
            <person name="Davis J.T."/>
        </authorList>
    </citation>
    <scope>NUCLEOTIDE SEQUENCE [LARGE SCALE GENOMIC DNA]</scope>
    <source>
        <strain evidence="2">cv. Da-Ae</strain>
        <tissue evidence="1">Seedling</tissue>
    </source>
</reference>
<organism evidence="1 2">
    <name type="scientific">Brassica napus</name>
    <name type="common">Rape</name>
    <dbReference type="NCBI Taxonomy" id="3708"/>
    <lineage>
        <taxon>Eukaryota</taxon>
        <taxon>Viridiplantae</taxon>
        <taxon>Streptophyta</taxon>
        <taxon>Embryophyta</taxon>
        <taxon>Tracheophyta</taxon>
        <taxon>Spermatophyta</taxon>
        <taxon>Magnoliopsida</taxon>
        <taxon>eudicotyledons</taxon>
        <taxon>Gunneridae</taxon>
        <taxon>Pentapetalae</taxon>
        <taxon>rosids</taxon>
        <taxon>malvids</taxon>
        <taxon>Brassicales</taxon>
        <taxon>Brassicaceae</taxon>
        <taxon>Brassiceae</taxon>
        <taxon>Brassica</taxon>
    </lineage>
</organism>
<evidence type="ECO:0000313" key="1">
    <source>
        <dbReference type="EMBL" id="KAH0892982.1"/>
    </source>
</evidence>